<reference evidence="1" key="1">
    <citation type="journal article" date="2020" name="mSystems">
        <title>Genome- and Community-Level Interaction Insights into Carbon Utilization and Element Cycling Functions of Hydrothermarchaeota in Hydrothermal Sediment.</title>
        <authorList>
            <person name="Zhou Z."/>
            <person name="Liu Y."/>
            <person name="Xu W."/>
            <person name="Pan J."/>
            <person name="Luo Z.H."/>
            <person name="Li M."/>
        </authorList>
    </citation>
    <scope>NUCLEOTIDE SEQUENCE</scope>
    <source>
        <strain evidence="1">HyVt-388</strain>
    </source>
</reference>
<comment type="caution">
    <text evidence="1">The sequence shown here is derived from an EMBL/GenBank/DDBJ whole genome shotgun (WGS) entry which is preliminary data.</text>
</comment>
<accession>A0A9C9K0Q5</accession>
<name>A0A9C9K0Q5_UNCW3</name>
<proteinExistence type="predicted"/>
<organism evidence="1 2">
    <name type="scientific">candidate division WOR-3 bacterium</name>
    <dbReference type="NCBI Taxonomy" id="2052148"/>
    <lineage>
        <taxon>Bacteria</taxon>
        <taxon>Bacteria division WOR-3</taxon>
    </lineage>
</organism>
<protein>
    <submittedName>
        <fullName evidence="1">Uncharacterized protein</fullName>
    </submittedName>
</protein>
<evidence type="ECO:0000313" key="1">
    <source>
        <dbReference type="EMBL" id="HEC79302.1"/>
    </source>
</evidence>
<dbReference type="AlphaFoldDB" id="A0A9C9K0Q5"/>
<dbReference type="EMBL" id="DRIG01000095">
    <property type="protein sequence ID" value="HEC79302.1"/>
    <property type="molecule type" value="Genomic_DNA"/>
</dbReference>
<gene>
    <name evidence="1" type="ORF">ENI34_09240</name>
</gene>
<evidence type="ECO:0000313" key="2">
    <source>
        <dbReference type="Proteomes" id="UP000885826"/>
    </source>
</evidence>
<dbReference type="Proteomes" id="UP000885826">
    <property type="component" value="Unassembled WGS sequence"/>
</dbReference>
<sequence length="309" mass="36446">MHLRNLARILKYTLKEISAERIIDILYEKTRFLIEQHITQRDIENFVAYLKFLSSSPRSQKVIKIDKKLMQDFVNHVYSECDHKTRYFRLRNLTGYFEKKLGKNVVLDKTELTVIFQKLKRDKQTSIDKVKMRVCIALILKWLQGFLEPELSEGLNQYVAFLASVYGLYGTNRVFNVDWQPYDVSSEDAAVINREYKFFESAITDAIMRVSKAVVKKPLSTKYKDQFQIVLESINKLIKLSEEGKLDSAEAFTNKIIIAATLIYLQDDFVEKDEDLNKFINLFVSFYYQFRDKRYIPVFIDGTSVYRSF</sequence>